<sequence length="61" mass="7062">MQMTIEEMLSAVTNVGFPVALSLMLLRYVLKNFEEKFEKLDKSLHELTISIREKKDDSTLS</sequence>
<dbReference type="OrthoDB" id="2662123at2"/>
<dbReference type="KEGG" id="saca:FFV09_11755"/>
<proteinExistence type="predicted"/>
<accession>A0A4Y6UWG7</accession>
<organism evidence="1 2">
    <name type="scientific">Saccharibacillus brassicae</name>
    <dbReference type="NCBI Taxonomy" id="2583377"/>
    <lineage>
        <taxon>Bacteria</taxon>
        <taxon>Bacillati</taxon>
        <taxon>Bacillota</taxon>
        <taxon>Bacilli</taxon>
        <taxon>Bacillales</taxon>
        <taxon>Paenibacillaceae</taxon>
        <taxon>Saccharibacillus</taxon>
    </lineage>
</organism>
<name>A0A4Y6UWG7_SACBS</name>
<gene>
    <name evidence="1" type="ORF">FFV09_11755</name>
</gene>
<protein>
    <recommendedName>
        <fullName evidence="3">YvrJ family protein</fullName>
    </recommendedName>
</protein>
<evidence type="ECO:0008006" key="3">
    <source>
        <dbReference type="Google" id="ProtNLM"/>
    </source>
</evidence>
<dbReference type="EMBL" id="CP041217">
    <property type="protein sequence ID" value="QDH21454.1"/>
    <property type="molecule type" value="Genomic_DNA"/>
</dbReference>
<keyword evidence="2" id="KW-1185">Reference proteome</keyword>
<evidence type="ECO:0000313" key="2">
    <source>
        <dbReference type="Proteomes" id="UP000316968"/>
    </source>
</evidence>
<evidence type="ECO:0000313" key="1">
    <source>
        <dbReference type="EMBL" id="QDH21454.1"/>
    </source>
</evidence>
<dbReference type="AlphaFoldDB" id="A0A4Y6UWG7"/>
<reference evidence="1 2" key="1">
    <citation type="submission" date="2019-06" db="EMBL/GenBank/DDBJ databases">
        <title>Saccharibacillus brassicae sp. nov., an endophytic bacterium isolated from Chinese cabbage seeds (Brassica pekinensis).</title>
        <authorList>
            <person name="Jiang L."/>
            <person name="Lee J."/>
            <person name="Kim S.W."/>
        </authorList>
    </citation>
    <scope>NUCLEOTIDE SEQUENCE [LARGE SCALE GENOMIC DNA]</scope>
    <source>
        <strain evidence="2">KCTC 43072 / ATSA2</strain>
    </source>
</reference>
<dbReference type="Proteomes" id="UP000316968">
    <property type="component" value="Chromosome"/>
</dbReference>